<reference evidence="7" key="1">
    <citation type="submission" date="2010-12" db="EMBL/GenBank/DDBJ databases">
        <title>Complete sequence of chromosome 1 of Asticcacaulis excentricus CB 48.</title>
        <authorList>
            <consortium name="US DOE Joint Genome Institute"/>
            <person name="Lucas S."/>
            <person name="Copeland A."/>
            <person name="Lapidus A."/>
            <person name="Cheng J.-F."/>
            <person name="Bruce D."/>
            <person name="Goodwin L."/>
            <person name="Pitluck S."/>
            <person name="Teshima H."/>
            <person name="Davenport K."/>
            <person name="Detter J.C."/>
            <person name="Han C."/>
            <person name="Tapia R."/>
            <person name="Land M."/>
            <person name="Hauser L."/>
            <person name="Jeffries C."/>
            <person name="Kyrpides N."/>
            <person name="Ivanova N."/>
            <person name="Ovchinnikova G."/>
            <person name="Brun Y.V."/>
            <person name="Woyke T."/>
        </authorList>
    </citation>
    <scope>NUCLEOTIDE SEQUENCE [LARGE SCALE GENOMIC DNA]</scope>
    <source>
        <strain evidence="7">ATCC 15261 / DSM 4724 / KCTC 12464 / NCIMB 9791 / VKM B-1370 / CB 48</strain>
    </source>
</reference>
<feature type="transmembrane region" description="Helical" evidence="4">
    <location>
        <begin position="285"/>
        <end position="302"/>
    </location>
</feature>
<dbReference type="EMBL" id="CP002395">
    <property type="protein sequence ID" value="ADU12316.1"/>
    <property type="molecule type" value="Genomic_DNA"/>
</dbReference>
<feature type="transmembrane region" description="Helical" evidence="4">
    <location>
        <begin position="84"/>
        <end position="102"/>
    </location>
</feature>
<dbReference type="STRING" id="573065.Astex_0629"/>
<dbReference type="InterPro" id="IPR011701">
    <property type="entry name" value="MFS"/>
</dbReference>
<keyword evidence="7" id="KW-1185">Reference proteome</keyword>
<protein>
    <submittedName>
        <fullName evidence="6">Major facilitator superfamily MFS_1</fullName>
    </submittedName>
</protein>
<organism evidence="6 7">
    <name type="scientific">Asticcacaulis excentricus (strain ATCC 15261 / DSM 4724 / KCTC 12464 / NCIMB 9791 / VKM B-1370 / CB 48)</name>
    <dbReference type="NCBI Taxonomy" id="573065"/>
    <lineage>
        <taxon>Bacteria</taxon>
        <taxon>Pseudomonadati</taxon>
        <taxon>Pseudomonadota</taxon>
        <taxon>Alphaproteobacteria</taxon>
        <taxon>Caulobacterales</taxon>
        <taxon>Caulobacteraceae</taxon>
        <taxon>Asticcacaulis</taxon>
    </lineage>
</organism>
<feature type="transmembrane region" description="Helical" evidence="4">
    <location>
        <begin position="57"/>
        <end position="77"/>
    </location>
</feature>
<dbReference type="CDD" id="cd17324">
    <property type="entry name" value="MFS_NepI_like"/>
    <property type="match status" value="1"/>
</dbReference>
<dbReference type="Gene3D" id="1.20.1250.20">
    <property type="entry name" value="MFS general substrate transporter like domains"/>
    <property type="match status" value="1"/>
</dbReference>
<dbReference type="AlphaFoldDB" id="E8RRC5"/>
<evidence type="ECO:0000313" key="6">
    <source>
        <dbReference type="EMBL" id="ADU12316.1"/>
    </source>
</evidence>
<dbReference type="Proteomes" id="UP000001492">
    <property type="component" value="Chromosome 1"/>
</dbReference>
<keyword evidence="3 4" id="KW-0472">Membrane</keyword>
<dbReference type="InterPro" id="IPR020846">
    <property type="entry name" value="MFS_dom"/>
</dbReference>
<evidence type="ECO:0000313" key="7">
    <source>
        <dbReference type="Proteomes" id="UP000001492"/>
    </source>
</evidence>
<dbReference type="SUPFAM" id="SSF103473">
    <property type="entry name" value="MFS general substrate transporter"/>
    <property type="match status" value="1"/>
</dbReference>
<evidence type="ECO:0000259" key="5">
    <source>
        <dbReference type="PROSITE" id="PS50850"/>
    </source>
</evidence>
<dbReference type="GO" id="GO:0022857">
    <property type="term" value="F:transmembrane transporter activity"/>
    <property type="evidence" value="ECO:0007669"/>
    <property type="project" value="InterPro"/>
</dbReference>
<dbReference type="eggNOG" id="COG2814">
    <property type="taxonomic scope" value="Bacteria"/>
</dbReference>
<feature type="transmembrane region" description="Helical" evidence="4">
    <location>
        <begin position="347"/>
        <end position="366"/>
    </location>
</feature>
<feature type="transmembrane region" description="Helical" evidence="4">
    <location>
        <begin position="173"/>
        <end position="192"/>
    </location>
</feature>
<dbReference type="HOGENOM" id="CLU_001265_23_0_5"/>
<evidence type="ECO:0000256" key="3">
    <source>
        <dbReference type="ARBA" id="ARBA00023136"/>
    </source>
</evidence>
<dbReference type="InterPro" id="IPR036259">
    <property type="entry name" value="MFS_trans_sf"/>
</dbReference>
<feature type="transmembrane region" description="Helical" evidence="4">
    <location>
        <begin position="20"/>
        <end position="37"/>
    </location>
</feature>
<evidence type="ECO:0000256" key="1">
    <source>
        <dbReference type="ARBA" id="ARBA00022692"/>
    </source>
</evidence>
<keyword evidence="2 4" id="KW-1133">Transmembrane helix</keyword>
<accession>E8RRC5</accession>
<evidence type="ECO:0000256" key="2">
    <source>
        <dbReference type="ARBA" id="ARBA00022989"/>
    </source>
</evidence>
<dbReference type="PANTHER" id="PTHR42910:SF1">
    <property type="entry name" value="MAJOR FACILITATOR SUPERFAMILY (MFS) PROFILE DOMAIN-CONTAINING PROTEIN"/>
    <property type="match status" value="1"/>
</dbReference>
<keyword evidence="1 4" id="KW-0812">Transmembrane</keyword>
<name>E8RRC5_ASTEC</name>
<dbReference type="PROSITE" id="PS50850">
    <property type="entry name" value="MFS"/>
    <property type="match status" value="1"/>
</dbReference>
<proteinExistence type="predicted"/>
<feature type="domain" description="Major facilitator superfamily (MFS) profile" evidence="5">
    <location>
        <begin position="16"/>
        <end position="396"/>
    </location>
</feature>
<gene>
    <name evidence="6" type="ordered locus">Astex_0629</name>
</gene>
<dbReference type="PANTHER" id="PTHR42910">
    <property type="entry name" value="TRANSPORTER SCO4007-RELATED"/>
    <property type="match status" value="1"/>
</dbReference>
<feature type="transmembrane region" description="Helical" evidence="4">
    <location>
        <begin position="255"/>
        <end position="273"/>
    </location>
</feature>
<dbReference type="Pfam" id="PF07690">
    <property type="entry name" value="MFS_1"/>
    <property type="match status" value="2"/>
</dbReference>
<dbReference type="RefSeq" id="WP_013478150.1">
    <property type="nucleotide sequence ID" value="NC_014816.1"/>
</dbReference>
<evidence type="ECO:0000256" key="4">
    <source>
        <dbReference type="SAM" id="Phobius"/>
    </source>
</evidence>
<feature type="transmembrane region" description="Helical" evidence="4">
    <location>
        <begin position="108"/>
        <end position="131"/>
    </location>
</feature>
<sequence length="405" mass="42026">MCAMTDARAPAPPHLSPPLVALFAFTCGAIVGNLYYAQPIIELIAPDVGLSQTTASLIVSLTQVGYVAGMVFITPLLDLFENKRLILVTLGLAFASLILSATAQNGGLFLFVAFLTGLGAVSVQMLIPLAAHLSPEETRGRTVGKIMAGLLTGILLSRPLSSFVADHLGWRSVFFIAAGLMIAIGLVLALTLPQRRPTHTASYGALLRSMASLWLSQPVLRQRSLLQATMFGAFSLFWTAVPMELFRAFHLSQSQIALFALSGAAGALAAPLSGWLGDAGHGAKVTLLGLIGAALAMLSGTVPALISILALMVAGIVLDACVQLTMIQGQRAIYGLDPHSRGRLNGLYMASIFVGGAIGSAVASPLYGLGGWTAIAVAGTVAPVIGLVLFLNGERKTASSPAPSR</sequence>
<feature type="transmembrane region" description="Helical" evidence="4">
    <location>
        <begin position="372"/>
        <end position="391"/>
    </location>
</feature>
<dbReference type="KEGG" id="aex:Astex_0629"/>